<gene>
    <name evidence="1" type="ordered locus">Isova_0834</name>
</gene>
<dbReference type="SUPFAM" id="SSF69572">
    <property type="entry name" value="Activating enzymes of the ubiquitin-like proteins"/>
    <property type="match status" value="1"/>
</dbReference>
<dbReference type="HOGENOM" id="CLU_042635_0_0_11"/>
<name>F6FXB7_ISOV2</name>
<organism evidence="2">
    <name type="scientific">Isoptericola variabilis (strain 225)</name>
    <dbReference type="NCBI Taxonomy" id="743718"/>
    <lineage>
        <taxon>Bacteria</taxon>
        <taxon>Bacillati</taxon>
        <taxon>Actinomycetota</taxon>
        <taxon>Actinomycetes</taxon>
        <taxon>Micrococcales</taxon>
        <taxon>Promicromonosporaceae</taxon>
        <taxon>Isoptericola</taxon>
    </lineage>
</organism>
<keyword evidence="2" id="KW-1185">Reference proteome</keyword>
<proteinExistence type="predicted"/>
<accession>F6FXB7</accession>
<dbReference type="STRING" id="743718.Isova_0834"/>
<dbReference type="RefSeq" id="WP_013838012.1">
    <property type="nucleotide sequence ID" value="NC_015588.1"/>
</dbReference>
<dbReference type="KEGG" id="iva:Isova_0834"/>
<reference evidence="1 2" key="1">
    <citation type="submission" date="2011-05" db="EMBL/GenBank/DDBJ databases">
        <title>Complete sequence of Isoptericola variabilis 225.</title>
        <authorList>
            <consortium name="US DOE Joint Genome Institute"/>
            <person name="Lucas S."/>
            <person name="Han J."/>
            <person name="Lapidus A."/>
            <person name="Cheng J.-F."/>
            <person name="Goodwin L."/>
            <person name="Pitluck S."/>
            <person name="Peters L."/>
            <person name="Mikhailova N."/>
            <person name="Zeytun A."/>
            <person name="Han C."/>
            <person name="Tapia R."/>
            <person name="Land M."/>
            <person name="Hauser L."/>
            <person name="Kyrpides N."/>
            <person name="Ivanova N."/>
            <person name="Pagani I."/>
            <person name="Siebers A."/>
            <person name="Allgaier M."/>
            <person name="Thelen M."/>
            <person name="Hugenholtz P."/>
            <person name="Gladden J."/>
            <person name="Woyke T."/>
        </authorList>
    </citation>
    <scope>NUCLEOTIDE SEQUENCE [LARGE SCALE GENOMIC DNA]</scope>
    <source>
        <strain evidence="2">225</strain>
    </source>
</reference>
<evidence type="ECO:0000313" key="1">
    <source>
        <dbReference type="EMBL" id="AEG43620.1"/>
    </source>
</evidence>
<dbReference type="eggNOG" id="COG0476">
    <property type="taxonomic scope" value="Bacteria"/>
</dbReference>
<dbReference type="Gene3D" id="3.40.50.720">
    <property type="entry name" value="NAD(P)-binding Rossmann-like Domain"/>
    <property type="match status" value="1"/>
</dbReference>
<dbReference type="AlphaFoldDB" id="F6FXB7"/>
<dbReference type="GO" id="GO:0008641">
    <property type="term" value="F:ubiquitin-like modifier activating enzyme activity"/>
    <property type="evidence" value="ECO:0007669"/>
    <property type="project" value="InterPro"/>
</dbReference>
<dbReference type="EMBL" id="CP002810">
    <property type="protein sequence ID" value="AEG43620.1"/>
    <property type="molecule type" value="Genomic_DNA"/>
</dbReference>
<dbReference type="InterPro" id="IPR035985">
    <property type="entry name" value="Ubiquitin-activating_enz"/>
</dbReference>
<sequence>MTEAMTQARAEVRLRPGTAVLDRGDGEVQLGTDHRWALVVAGLSDAEASWLCEAAARRHRSLEQTARRWAVEDARRAEVLELLERSGFLVGPPPPAGRITAPADGAADAAVLGALRPDGAGQVTLAARARRTVGLCGLGRVGAAAALHLATAGVGTLVLDDPRPVQTCDTGLGGYRRDDVGTPRERALTELLAERHPRTDVVHEVDGREPDAVVVVEPDVADPDRYGRLLGDGVPHLPVVVREADVVVGPLVLPGRSACVRCAHRHVADADARWPRLVQQLRGREPDRPQETTLAANAAALAAGQVLALLDGARPAAVGAALEVALPEAVPRVRPVQPHPGCGCTGLVPAG</sequence>
<dbReference type="Proteomes" id="UP000009236">
    <property type="component" value="Chromosome"/>
</dbReference>
<evidence type="ECO:0000313" key="2">
    <source>
        <dbReference type="Proteomes" id="UP000009236"/>
    </source>
</evidence>
<protein>
    <submittedName>
        <fullName evidence="1">UBA/ThiF-type NAD/FAD binding protein</fullName>
    </submittedName>
</protein>